<feature type="transmembrane region" description="Helical" evidence="1">
    <location>
        <begin position="52"/>
        <end position="72"/>
    </location>
</feature>
<keyword evidence="1" id="KW-0472">Membrane</keyword>
<evidence type="ECO:0000256" key="1">
    <source>
        <dbReference type="SAM" id="Phobius"/>
    </source>
</evidence>
<keyword evidence="1" id="KW-1133">Transmembrane helix</keyword>
<proteinExistence type="predicted"/>
<dbReference type="InterPro" id="IPR009305">
    <property type="entry name" value="Mpo1-like"/>
</dbReference>
<dbReference type="Proteomes" id="UP001165413">
    <property type="component" value="Unassembled WGS sequence"/>
</dbReference>
<accession>A0AA41WXH4</accession>
<dbReference type="PANTHER" id="PTHR34205">
    <property type="entry name" value="TRANSMEMBRANE PROTEIN"/>
    <property type="match status" value="1"/>
</dbReference>
<dbReference type="EMBL" id="JANATA010000006">
    <property type="protein sequence ID" value="MCP3428337.1"/>
    <property type="molecule type" value="Genomic_DNA"/>
</dbReference>
<evidence type="ECO:0000313" key="3">
    <source>
        <dbReference type="Proteomes" id="UP001165413"/>
    </source>
</evidence>
<dbReference type="AlphaFoldDB" id="A0AA41WXH4"/>
<gene>
    <name evidence="2" type="ORF">NLF92_05185</name>
</gene>
<reference evidence="2" key="1">
    <citation type="submission" date="2022-07" db="EMBL/GenBank/DDBJ databases">
        <title>Characterization of the Novel Bacterium Alteromonas immobilis LMIT006 and Alteromonas gregis LMIT007.</title>
        <authorList>
            <person name="Lin X."/>
        </authorList>
    </citation>
    <scope>NUCLEOTIDE SEQUENCE</scope>
    <source>
        <strain evidence="2">LMIT007</strain>
    </source>
</reference>
<feature type="transmembrane region" description="Helical" evidence="1">
    <location>
        <begin position="29"/>
        <end position="46"/>
    </location>
</feature>
<keyword evidence="1" id="KW-0812">Transmembrane</keyword>
<organism evidence="2 3">
    <name type="scientific">Opacimonas viscosa</name>
    <dbReference type="NCBI Taxonomy" id="2961944"/>
    <lineage>
        <taxon>Bacteria</taxon>
        <taxon>Pseudomonadati</taxon>
        <taxon>Pseudomonadota</taxon>
        <taxon>Gammaproteobacteria</taxon>
        <taxon>Alteromonadales</taxon>
        <taxon>Alteromonadaceae</taxon>
        <taxon>Opacimonas</taxon>
    </lineage>
</organism>
<name>A0AA41WXH4_9ALTE</name>
<dbReference type="PANTHER" id="PTHR34205:SF2">
    <property type="entry name" value="DUF962 DOMAIN-CONTAINING PROTEIN"/>
    <property type="match status" value="1"/>
</dbReference>
<keyword evidence="3" id="KW-1185">Reference proteome</keyword>
<comment type="caution">
    <text evidence="2">The sequence shown here is derived from an EMBL/GenBank/DDBJ whole genome shotgun (WGS) entry which is preliminary data.</text>
</comment>
<protein>
    <submittedName>
        <fullName evidence="2">DUF962 domain-containing protein</fullName>
    </submittedName>
</protein>
<evidence type="ECO:0000313" key="2">
    <source>
        <dbReference type="EMBL" id="MCP3428337.1"/>
    </source>
</evidence>
<dbReference type="RefSeq" id="WP_254099540.1">
    <property type="nucleotide sequence ID" value="NZ_JANATA010000006.1"/>
</dbReference>
<dbReference type="Pfam" id="PF06127">
    <property type="entry name" value="Mpo1-like"/>
    <property type="match status" value="1"/>
</dbReference>
<sequence length="105" mass="12294">MAQTPVTFGSFREFYPYYLKEHRNKTCRLLHFIGSSLVLGIIFYVVTGGPAVYLWLVPLIGYGFAWLGHFLFEKNRPATFKHPFYSFLGDWVMYKDILLGRLSIF</sequence>